<comment type="pathway">
    <text evidence="5 14">Cofactor biosynthesis; adenosylcobalamin biosynthesis; adenosylcobalamin from cob(II)yrinate a,c-diamide: step 6/7.</text>
</comment>
<gene>
    <name evidence="15" type="primary">cobU</name>
    <name evidence="15" type="ORF">FNA67_00725</name>
</gene>
<comment type="catalytic activity">
    <reaction evidence="1 14">
        <text>adenosylcob(III)inamide + ATP = adenosylcob(III)inamide phosphate + ADP + H(+)</text>
        <dbReference type="Rhea" id="RHEA:15769"/>
        <dbReference type="ChEBI" id="CHEBI:2480"/>
        <dbReference type="ChEBI" id="CHEBI:15378"/>
        <dbReference type="ChEBI" id="CHEBI:30616"/>
        <dbReference type="ChEBI" id="CHEBI:58502"/>
        <dbReference type="ChEBI" id="CHEBI:456216"/>
        <dbReference type="EC" id="2.7.1.156"/>
    </reaction>
</comment>
<dbReference type="Proteomes" id="UP000321062">
    <property type="component" value="Chromosome"/>
</dbReference>
<dbReference type="EC" id="2.7.1.156" evidence="14"/>
<evidence type="ECO:0000256" key="6">
    <source>
        <dbReference type="ARBA" id="ARBA00005159"/>
    </source>
</evidence>
<accession>A0A5B9DI97</accession>
<reference evidence="15 16" key="1">
    <citation type="journal article" date="2015" name="Int. J. Syst. Evol. Microbiol.">
        <title>Youhaiella tibetensis gen. nov., sp. nov., isolated from subsurface sediment.</title>
        <authorList>
            <person name="Wang Y.X."/>
            <person name="Huang F.Q."/>
            <person name="Nogi Y."/>
            <person name="Pang S.J."/>
            <person name="Wang P.K."/>
            <person name="Lv J."/>
        </authorList>
    </citation>
    <scope>NUCLEOTIDE SEQUENCE [LARGE SCALE GENOMIC DNA]</scope>
    <source>
        <strain evidence="16">fig4</strain>
    </source>
</reference>
<dbReference type="RefSeq" id="WP_049707268.1">
    <property type="nucleotide sequence ID" value="NZ_BMFM01000001.1"/>
</dbReference>
<keyword evidence="11 14" id="KW-0418">Kinase</keyword>
<dbReference type="SUPFAM" id="SSF52540">
    <property type="entry name" value="P-loop containing nucleoside triphosphate hydrolases"/>
    <property type="match status" value="1"/>
</dbReference>
<keyword evidence="16" id="KW-1185">Reference proteome</keyword>
<proteinExistence type="inferred from homology"/>
<comment type="pathway">
    <text evidence="6 14">Cofactor biosynthesis; adenosylcobalamin biosynthesis; adenosylcobalamin from cob(II)yrinate a,c-diamide: step 5/7.</text>
</comment>
<evidence type="ECO:0000256" key="11">
    <source>
        <dbReference type="ARBA" id="ARBA00022777"/>
    </source>
</evidence>
<dbReference type="GO" id="GO:0008820">
    <property type="term" value="F:cobinamide phosphate guanylyltransferase activity"/>
    <property type="evidence" value="ECO:0007669"/>
    <property type="project" value="UniProtKB-UniRule"/>
</dbReference>
<evidence type="ECO:0000256" key="7">
    <source>
        <dbReference type="ARBA" id="ARBA00007490"/>
    </source>
</evidence>
<keyword evidence="15" id="KW-0548">Nucleotidyltransferase</keyword>
<keyword evidence="9 14" id="KW-0808">Transferase</keyword>
<comment type="catalytic activity">
    <reaction evidence="3">
        <text>adenosylcob(III)inamide + GTP = adenosylcob(III)inamide phosphate + GDP + H(+)</text>
        <dbReference type="Rhea" id="RHEA:15765"/>
        <dbReference type="ChEBI" id="CHEBI:2480"/>
        <dbReference type="ChEBI" id="CHEBI:15378"/>
        <dbReference type="ChEBI" id="CHEBI:37565"/>
        <dbReference type="ChEBI" id="CHEBI:58189"/>
        <dbReference type="ChEBI" id="CHEBI:58502"/>
        <dbReference type="EC" id="2.7.1.156"/>
    </reaction>
</comment>
<dbReference type="OrthoDB" id="9788370at2"/>
<dbReference type="PIRSF" id="PIRSF006135">
    <property type="entry name" value="CobU"/>
    <property type="match status" value="1"/>
</dbReference>
<comment type="catalytic activity">
    <reaction evidence="2 14">
        <text>adenosylcob(III)inamide phosphate + GTP + H(+) = adenosylcob(III)inamide-GDP + diphosphate</text>
        <dbReference type="Rhea" id="RHEA:22712"/>
        <dbReference type="ChEBI" id="CHEBI:15378"/>
        <dbReference type="ChEBI" id="CHEBI:33019"/>
        <dbReference type="ChEBI" id="CHEBI:37565"/>
        <dbReference type="ChEBI" id="CHEBI:58502"/>
        <dbReference type="ChEBI" id="CHEBI:60487"/>
        <dbReference type="EC" id="2.7.7.62"/>
    </reaction>
</comment>
<dbReference type="InterPro" id="IPR027417">
    <property type="entry name" value="P-loop_NTPase"/>
</dbReference>
<dbReference type="PANTHER" id="PTHR34848:SF1">
    <property type="entry name" value="BIFUNCTIONAL ADENOSYLCOBALAMIN BIOSYNTHESIS PROTEIN COBU"/>
    <property type="match status" value="1"/>
</dbReference>
<comment type="function">
    <text evidence="4 14">Catalyzes ATP-dependent phosphorylation of adenosylcobinamide and addition of GMP to adenosylcobinamide phosphate.</text>
</comment>
<name>A0A5B9DI97_9HYPH</name>
<dbReference type="AlphaFoldDB" id="A0A5B9DI97"/>
<dbReference type="GO" id="GO:0005524">
    <property type="term" value="F:ATP binding"/>
    <property type="evidence" value="ECO:0007669"/>
    <property type="project" value="UniProtKB-UniRule"/>
</dbReference>
<evidence type="ECO:0000256" key="1">
    <source>
        <dbReference type="ARBA" id="ARBA00000312"/>
    </source>
</evidence>
<dbReference type="Pfam" id="PF02283">
    <property type="entry name" value="CobU"/>
    <property type="match status" value="1"/>
</dbReference>
<dbReference type="NCBIfam" id="NF004469">
    <property type="entry name" value="PRK05800.1"/>
    <property type="match status" value="1"/>
</dbReference>
<evidence type="ECO:0000256" key="2">
    <source>
        <dbReference type="ARBA" id="ARBA00000711"/>
    </source>
</evidence>
<dbReference type="UniPathway" id="UPA00148">
    <property type="reaction ID" value="UER00236"/>
</dbReference>
<evidence type="ECO:0000256" key="9">
    <source>
        <dbReference type="ARBA" id="ARBA00022679"/>
    </source>
</evidence>
<comment type="similarity">
    <text evidence="7 14">Belongs to the CobU/CobP family.</text>
</comment>
<evidence type="ECO:0000256" key="3">
    <source>
        <dbReference type="ARBA" id="ARBA00001522"/>
    </source>
</evidence>
<evidence type="ECO:0000256" key="8">
    <source>
        <dbReference type="ARBA" id="ARBA00022573"/>
    </source>
</evidence>
<dbReference type="CDD" id="cd00544">
    <property type="entry name" value="CobU"/>
    <property type="match status" value="1"/>
</dbReference>
<evidence type="ECO:0000313" key="16">
    <source>
        <dbReference type="Proteomes" id="UP000321062"/>
    </source>
</evidence>
<dbReference type="EC" id="2.7.7.62" evidence="14"/>
<dbReference type="GO" id="GO:0043752">
    <property type="term" value="F:adenosylcobinamide kinase activity"/>
    <property type="evidence" value="ECO:0007669"/>
    <property type="project" value="UniProtKB-EC"/>
</dbReference>
<keyword evidence="10 14" id="KW-0547">Nucleotide-binding</keyword>
<sequence>MGGHVLVLGGARSGKTGFAERLSMHLGDRPAYLATAEALDNEMRERVATHQRSRGARFATIEEPIEVPTALIKASKDHDVILVDCLTLWITNLLGSGDDVAAAMEELASTLTQLKRSRVVLVSNEVGLGIVPDNALARTFRDLAGAAHQRLAEICGHVYFVAAGLPLTMKGLAPDLLIETAQVEGEA</sequence>
<dbReference type="InterPro" id="IPR003203">
    <property type="entry name" value="CobU/CobP"/>
</dbReference>
<dbReference type="Gene3D" id="3.40.50.300">
    <property type="entry name" value="P-loop containing nucleotide triphosphate hydrolases"/>
    <property type="match status" value="1"/>
</dbReference>
<evidence type="ECO:0000256" key="12">
    <source>
        <dbReference type="ARBA" id="ARBA00022840"/>
    </source>
</evidence>
<evidence type="ECO:0000313" key="15">
    <source>
        <dbReference type="EMBL" id="QEE18793.1"/>
    </source>
</evidence>
<protein>
    <recommendedName>
        <fullName evidence="14">Bifunctional adenosylcobalamin biosynthesis protein</fullName>
        <ecNumber evidence="14">2.7.1.156</ecNumber>
        <ecNumber evidence="14">2.7.7.62</ecNumber>
    </recommendedName>
</protein>
<evidence type="ECO:0000256" key="5">
    <source>
        <dbReference type="ARBA" id="ARBA00004692"/>
    </source>
</evidence>
<dbReference type="GO" id="GO:0005525">
    <property type="term" value="F:GTP binding"/>
    <property type="evidence" value="ECO:0007669"/>
    <property type="project" value="UniProtKB-UniRule"/>
</dbReference>
<keyword evidence="13 14" id="KW-0342">GTP-binding</keyword>
<keyword evidence="12 14" id="KW-0067">ATP-binding</keyword>
<evidence type="ECO:0000256" key="13">
    <source>
        <dbReference type="ARBA" id="ARBA00023134"/>
    </source>
</evidence>
<dbReference type="KEGG" id="yti:FNA67_00725"/>
<evidence type="ECO:0000256" key="14">
    <source>
        <dbReference type="PIRNR" id="PIRNR006135"/>
    </source>
</evidence>
<evidence type="ECO:0000256" key="4">
    <source>
        <dbReference type="ARBA" id="ARBA00003889"/>
    </source>
</evidence>
<dbReference type="PANTHER" id="PTHR34848">
    <property type="match status" value="1"/>
</dbReference>
<dbReference type="GO" id="GO:0009236">
    <property type="term" value="P:cobalamin biosynthetic process"/>
    <property type="evidence" value="ECO:0007669"/>
    <property type="project" value="UniProtKB-UniRule"/>
</dbReference>
<evidence type="ECO:0000256" key="10">
    <source>
        <dbReference type="ARBA" id="ARBA00022741"/>
    </source>
</evidence>
<dbReference type="EMBL" id="CP041690">
    <property type="protein sequence ID" value="QEE18793.1"/>
    <property type="molecule type" value="Genomic_DNA"/>
</dbReference>
<organism evidence="15 16">
    <name type="scientific">Paradevosia tibetensis</name>
    <dbReference type="NCBI Taxonomy" id="1447062"/>
    <lineage>
        <taxon>Bacteria</taxon>
        <taxon>Pseudomonadati</taxon>
        <taxon>Pseudomonadota</taxon>
        <taxon>Alphaproteobacteria</taxon>
        <taxon>Hyphomicrobiales</taxon>
        <taxon>Devosiaceae</taxon>
        <taxon>Paradevosia</taxon>
    </lineage>
</organism>
<keyword evidence="8 14" id="KW-0169">Cobalamin biosynthesis</keyword>